<sequence length="244" mass="26555">MTAAVRTSRVSKSYGAFVALKDVDLSVEPGERRAIIGPNGAGKSTLFSIIAGQKPPTSGSIFIDGADMTGARPDQLWARGLSRTFQRNQLFQNLTVWENVELACAAHHRGLFKSVSRDALDDEIGGVLERVNLLGSHDVRVANMAYGEQRQLELALALAGRPRILLLDEPTAGMSPAETQAMLRMMIALPREITILIVEHDMDVVFSLADRVMVLNLGEVLADGTVREIQGNRNVSEVYMGKAL</sequence>
<comment type="caution">
    <text evidence="5">The sequence shown here is derived from an EMBL/GenBank/DDBJ whole genome shotgun (WGS) entry which is preliminary data.</text>
</comment>
<dbReference type="InterPro" id="IPR003593">
    <property type="entry name" value="AAA+_ATPase"/>
</dbReference>
<dbReference type="SUPFAM" id="SSF52540">
    <property type="entry name" value="P-loop containing nucleoside triphosphate hydrolases"/>
    <property type="match status" value="1"/>
</dbReference>
<organism evidence="5 6">
    <name type="scientific">Chelatococcus sambhunathii</name>
    <dbReference type="NCBI Taxonomy" id="363953"/>
    <lineage>
        <taxon>Bacteria</taxon>
        <taxon>Pseudomonadati</taxon>
        <taxon>Pseudomonadota</taxon>
        <taxon>Alphaproteobacteria</taxon>
        <taxon>Hyphomicrobiales</taxon>
        <taxon>Chelatococcaceae</taxon>
        <taxon>Chelatococcus</taxon>
    </lineage>
</organism>
<proteinExistence type="predicted"/>
<dbReference type="Proteomes" id="UP000182178">
    <property type="component" value="Unassembled WGS sequence"/>
</dbReference>
<dbReference type="InterPro" id="IPR027417">
    <property type="entry name" value="P-loop_NTPase"/>
</dbReference>
<evidence type="ECO:0000256" key="3">
    <source>
        <dbReference type="ARBA" id="ARBA00022840"/>
    </source>
</evidence>
<keyword evidence="2" id="KW-0547">Nucleotide-binding</keyword>
<protein>
    <submittedName>
        <fullName evidence="5">ABC-type branched-chain amino acid transport system, ATPase component</fullName>
    </submittedName>
</protein>
<evidence type="ECO:0000313" key="5">
    <source>
        <dbReference type="EMBL" id="CUA90686.1"/>
    </source>
</evidence>
<evidence type="ECO:0000256" key="1">
    <source>
        <dbReference type="ARBA" id="ARBA00022448"/>
    </source>
</evidence>
<dbReference type="SMART" id="SM00382">
    <property type="entry name" value="AAA"/>
    <property type="match status" value="1"/>
</dbReference>
<accession>A0ABM9U9C6</accession>
<gene>
    <name evidence="5" type="ORF">Ga0061061_11471</name>
</gene>
<dbReference type="CDD" id="cd03219">
    <property type="entry name" value="ABC_Mj1267_LivG_branched"/>
    <property type="match status" value="1"/>
</dbReference>
<evidence type="ECO:0000256" key="2">
    <source>
        <dbReference type="ARBA" id="ARBA00022741"/>
    </source>
</evidence>
<evidence type="ECO:0000259" key="4">
    <source>
        <dbReference type="PROSITE" id="PS50893"/>
    </source>
</evidence>
<dbReference type="PANTHER" id="PTHR45772">
    <property type="entry name" value="CONSERVED COMPONENT OF ABC TRANSPORTER FOR NATURAL AMINO ACIDS-RELATED"/>
    <property type="match status" value="1"/>
</dbReference>
<keyword evidence="1" id="KW-0813">Transport</keyword>
<keyword evidence="3" id="KW-0067">ATP-binding</keyword>
<dbReference type="InterPro" id="IPR003439">
    <property type="entry name" value="ABC_transporter-like_ATP-bd"/>
</dbReference>
<feature type="domain" description="ABC transporter" evidence="4">
    <location>
        <begin position="5"/>
        <end position="242"/>
    </location>
</feature>
<keyword evidence="6" id="KW-1185">Reference proteome</keyword>
<dbReference type="Pfam" id="PF00005">
    <property type="entry name" value="ABC_tran"/>
    <property type="match status" value="1"/>
</dbReference>
<evidence type="ECO:0000313" key="6">
    <source>
        <dbReference type="Proteomes" id="UP000182178"/>
    </source>
</evidence>
<dbReference type="EMBL" id="CYHC01000014">
    <property type="protein sequence ID" value="CUA90686.1"/>
    <property type="molecule type" value="Genomic_DNA"/>
</dbReference>
<dbReference type="PROSITE" id="PS50893">
    <property type="entry name" value="ABC_TRANSPORTER_2"/>
    <property type="match status" value="1"/>
</dbReference>
<dbReference type="RefSeq" id="WP_055460862.1">
    <property type="nucleotide sequence ID" value="NZ_CYHC01000014.1"/>
</dbReference>
<reference evidence="5 6" key="1">
    <citation type="submission" date="2015-08" db="EMBL/GenBank/DDBJ databases">
        <authorList>
            <person name="Varghese N."/>
        </authorList>
    </citation>
    <scope>NUCLEOTIDE SEQUENCE [LARGE SCALE GENOMIC DNA]</scope>
    <source>
        <strain evidence="5 6">DSM 18167</strain>
    </source>
</reference>
<dbReference type="PANTHER" id="PTHR45772:SF7">
    <property type="entry name" value="AMINO ACID ABC TRANSPORTER ATP-BINDING PROTEIN"/>
    <property type="match status" value="1"/>
</dbReference>
<dbReference type="Gene3D" id="3.40.50.300">
    <property type="entry name" value="P-loop containing nucleotide triphosphate hydrolases"/>
    <property type="match status" value="1"/>
</dbReference>
<dbReference type="InterPro" id="IPR051120">
    <property type="entry name" value="ABC_AA/LPS_Transport"/>
</dbReference>
<name>A0ABM9U9C6_9HYPH</name>